<dbReference type="NCBIfam" id="TIGR01073">
    <property type="entry name" value="pcrA"/>
    <property type="match status" value="1"/>
</dbReference>
<evidence type="ECO:0000256" key="11">
    <source>
        <dbReference type="RuleBase" id="RU364053"/>
    </source>
</evidence>
<dbReference type="GO" id="GO:0003678">
    <property type="term" value="F:DNA helicase activity"/>
    <property type="evidence" value="ECO:0007669"/>
    <property type="project" value="UniProtKB-EC"/>
</dbReference>
<keyword evidence="5 10" id="KW-0067">ATP-binding</keyword>
<comment type="caution">
    <text evidence="15">The sequence shown here is derived from an EMBL/GenBank/DDBJ whole genome shotgun (WGS) entry which is preliminary data.</text>
</comment>
<evidence type="ECO:0000313" key="16">
    <source>
        <dbReference type="Proteomes" id="UP000807371"/>
    </source>
</evidence>
<keyword evidence="6 11" id="KW-0238">DNA-binding</keyword>
<comment type="catalytic activity">
    <reaction evidence="8">
        <text>Couples ATP hydrolysis with the unwinding of duplex DNA by translocating in the 3'-5' direction.</text>
        <dbReference type="EC" id="5.6.2.4"/>
    </reaction>
</comment>
<dbReference type="Pfam" id="PF13361">
    <property type="entry name" value="UvrD_C"/>
    <property type="match status" value="1"/>
</dbReference>
<evidence type="ECO:0000256" key="3">
    <source>
        <dbReference type="ARBA" id="ARBA00022801"/>
    </source>
</evidence>
<dbReference type="Gene3D" id="1.10.10.160">
    <property type="match status" value="1"/>
</dbReference>
<protein>
    <recommendedName>
        <fullName evidence="11">ATP-dependent DNA helicase</fullName>
        <ecNumber evidence="11">5.6.2.4</ecNumber>
    </recommendedName>
</protein>
<dbReference type="Gene3D" id="1.10.486.10">
    <property type="entry name" value="PCRA, domain 4"/>
    <property type="match status" value="1"/>
</dbReference>
<evidence type="ECO:0000259" key="13">
    <source>
        <dbReference type="PROSITE" id="PS51198"/>
    </source>
</evidence>
<evidence type="ECO:0000256" key="5">
    <source>
        <dbReference type="ARBA" id="ARBA00022840"/>
    </source>
</evidence>
<feature type="region of interest" description="Disordered" evidence="12">
    <location>
        <begin position="1"/>
        <end position="58"/>
    </location>
</feature>
<keyword evidence="4 10" id="KW-0347">Helicase</keyword>
<reference evidence="15 16" key="1">
    <citation type="submission" date="2020-09" db="EMBL/GenBank/DDBJ databases">
        <title>Biosynthesis of the nuclear factor of activated T cells inhibitor NFAT-133 and its congeners in Streptomyces pactum.</title>
        <authorList>
            <person name="Zhou W."/>
            <person name="Posri P."/>
            <person name="Abugrain M.E."/>
            <person name="Weisberg A.J."/>
            <person name="Chang J.H."/>
            <person name="Mahmud T."/>
        </authorList>
    </citation>
    <scope>NUCLEOTIDE SEQUENCE [LARGE SCALE GENOMIC DNA]</scope>
    <source>
        <strain evidence="15 16">ATCC 27456</strain>
    </source>
</reference>
<evidence type="ECO:0000256" key="7">
    <source>
        <dbReference type="ARBA" id="ARBA00023235"/>
    </source>
</evidence>
<dbReference type="Gene3D" id="3.40.50.300">
    <property type="entry name" value="P-loop containing nucleotide triphosphate hydrolases"/>
    <property type="match status" value="2"/>
</dbReference>
<dbReference type="CDD" id="cd18807">
    <property type="entry name" value="SF1_C_UvrD"/>
    <property type="match status" value="1"/>
</dbReference>
<name>A0ABS0NMS3_9ACTN</name>
<dbReference type="Pfam" id="PF21196">
    <property type="entry name" value="PcrA_UvrD_tudor"/>
    <property type="match status" value="1"/>
</dbReference>
<organism evidence="15 16">
    <name type="scientific">Streptomyces pactum</name>
    <dbReference type="NCBI Taxonomy" id="68249"/>
    <lineage>
        <taxon>Bacteria</taxon>
        <taxon>Bacillati</taxon>
        <taxon>Actinomycetota</taxon>
        <taxon>Actinomycetes</taxon>
        <taxon>Kitasatosporales</taxon>
        <taxon>Streptomycetaceae</taxon>
        <taxon>Streptomyces</taxon>
    </lineage>
</organism>
<feature type="domain" description="UvrD-like helicase ATP-binding" evidence="13">
    <location>
        <begin position="80"/>
        <end position="365"/>
    </location>
</feature>
<dbReference type="PROSITE" id="PS51198">
    <property type="entry name" value="UVRD_HELICASE_ATP_BIND"/>
    <property type="match status" value="1"/>
</dbReference>
<dbReference type="PROSITE" id="PS51217">
    <property type="entry name" value="UVRD_HELICASE_CTER"/>
    <property type="match status" value="1"/>
</dbReference>
<evidence type="ECO:0000256" key="2">
    <source>
        <dbReference type="ARBA" id="ARBA00022741"/>
    </source>
</evidence>
<keyword evidence="3 10" id="KW-0378">Hydrolase</keyword>
<keyword evidence="2 10" id="KW-0547">Nucleotide-binding</keyword>
<gene>
    <name evidence="15" type="primary">pcrA</name>
    <name evidence="15" type="ORF">IHE55_17570</name>
</gene>
<sequence>MSSSLFDDSFLESLDASVPGPAGEEPPPPPEDHGYGPGAEEVPHDLFGDTDNVPVPHQAREPYYRDGAARPAVDPAALLEGLNEQQRAAVVHHGAPLLIVAGAGSGKTRVLTHRIAYLLGARGAHPGSILAITFTNKAAGEMKERVEELVGPRANAMWVSTFHSACVRILRREAKKLGFTSSFSIYDAADSKRLMALVCRDLDLDPKRFPPKSFSAKISNLKNELIDEETFADRAADGFEKSLAEAYAMYQARLREANALDFDDIIMTTVNLLQAFPDVAEHYRRRFRHVLVDEYQDTNHAQYTLVRELVGTGTENYDAAELCVVGDADQSIYAFRGATIRNILQFEEDYPDARTILLEQNYRSTQTILNAANAVIERNENRRPKNLWTEAGTGAAITGYVADTEHDEAQFVADEIDRLTDAGDAKAGDVAVFYRTNAQSRVFEEIFIRVGLPYKVVGGVRFYERKEVRDVLAYLRVLANPEDTVPLRRVLNVPKRGIGERAEAMIEALALREKISFAQALRRVDEAYGMAARSVNAVKRFTTLLEDLRTVVESGAGPATVLEAVLERTGYLAELQASTDPQDETRVENLQELAAVALEFEQERTEEEPGTLAEFLERVALVADSDQIPDEDPDGTGVITLMTLHTAKGLEFPVVFLTGMEDGVFPHLRALGQTKELEEERRLAYVGITRARERLYLTRSTMRSAWGQPSYNPPSRFLEEIPDQYLTWRRTGPSSPSASMGALGASRATASVASSLTTRFRNAGPEPAKFATRRDKPVVSLAVGDRVTHDSFGLGTVVAVKGSGEAAEATIDFGGEKPKRLLLRYAPVEKL</sequence>
<dbReference type="InterPro" id="IPR013986">
    <property type="entry name" value="DExx_box_DNA_helicase_dom_sf"/>
</dbReference>
<dbReference type="InterPro" id="IPR014016">
    <property type="entry name" value="UvrD-like_ATP-bd"/>
</dbReference>
<feature type="compositionally biased region" description="Low complexity" evidence="12">
    <location>
        <begin position="1"/>
        <end position="23"/>
    </location>
</feature>
<dbReference type="RefSeq" id="WP_197989893.1">
    <property type="nucleotide sequence ID" value="NZ_JACYXC010000001.1"/>
</dbReference>
<comment type="catalytic activity">
    <reaction evidence="9 11">
        <text>ATP + H2O = ADP + phosphate + H(+)</text>
        <dbReference type="Rhea" id="RHEA:13065"/>
        <dbReference type="ChEBI" id="CHEBI:15377"/>
        <dbReference type="ChEBI" id="CHEBI:15378"/>
        <dbReference type="ChEBI" id="CHEBI:30616"/>
        <dbReference type="ChEBI" id="CHEBI:43474"/>
        <dbReference type="ChEBI" id="CHEBI:456216"/>
        <dbReference type="EC" id="5.6.2.4"/>
    </reaction>
</comment>
<evidence type="ECO:0000256" key="4">
    <source>
        <dbReference type="ARBA" id="ARBA00022806"/>
    </source>
</evidence>
<dbReference type="Pfam" id="PF00580">
    <property type="entry name" value="UvrD-helicase"/>
    <property type="match status" value="1"/>
</dbReference>
<dbReference type="InterPro" id="IPR000212">
    <property type="entry name" value="DNA_helicase_UvrD/REP"/>
</dbReference>
<evidence type="ECO:0000256" key="1">
    <source>
        <dbReference type="ARBA" id="ARBA00009922"/>
    </source>
</evidence>
<dbReference type="PANTHER" id="PTHR11070:SF2">
    <property type="entry name" value="ATP-DEPENDENT DNA HELICASE SRS2"/>
    <property type="match status" value="1"/>
</dbReference>
<dbReference type="InterPro" id="IPR005751">
    <property type="entry name" value="ATP-dep_DNA_helicase_PcrA"/>
</dbReference>
<feature type="domain" description="UvrD-like helicase C-terminal" evidence="14">
    <location>
        <begin position="366"/>
        <end position="649"/>
    </location>
</feature>
<comment type="similarity">
    <text evidence="1 11">Belongs to the helicase family. UvrD subfamily.</text>
</comment>
<keyword evidence="7" id="KW-0413">Isomerase</keyword>
<dbReference type="InterPro" id="IPR027417">
    <property type="entry name" value="P-loop_NTPase"/>
</dbReference>
<proteinExistence type="inferred from homology"/>
<evidence type="ECO:0000256" key="8">
    <source>
        <dbReference type="ARBA" id="ARBA00034617"/>
    </source>
</evidence>
<evidence type="ECO:0000256" key="12">
    <source>
        <dbReference type="SAM" id="MobiDB-lite"/>
    </source>
</evidence>
<evidence type="ECO:0000259" key="14">
    <source>
        <dbReference type="PROSITE" id="PS51217"/>
    </source>
</evidence>
<evidence type="ECO:0000256" key="10">
    <source>
        <dbReference type="PROSITE-ProRule" id="PRU00560"/>
    </source>
</evidence>
<dbReference type="PANTHER" id="PTHR11070">
    <property type="entry name" value="UVRD / RECB / PCRA DNA HELICASE FAMILY MEMBER"/>
    <property type="match status" value="1"/>
</dbReference>
<dbReference type="CDD" id="cd17932">
    <property type="entry name" value="DEXQc_UvrD"/>
    <property type="match status" value="1"/>
</dbReference>
<feature type="binding site" evidence="10">
    <location>
        <begin position="101"/>
        <end position="108"/>
    </location>
    <ligand>
        <name>ATP</name>
        <dbReference type="ChEBI" id="CHEBI:30616"/>
    </ligand>
</feature>
<dbReference type="SUPFAM" id="SSF52540">
    <property type="entry name" value="P-loop containing nucleoside triphosphate hydrolases"/>
    <property type="match status" value="1"/>
</dbReference>
<evidence type="ECO:0000313" key="15">
    <source>
        <dbReference type="EMBL" id="MBH5336487.1"/>
    </source>
</evidence>
<dbReference type="GO" id="GO:0016787">
    <property type="term" value="F:hydrolase activity"/>
    <property type="evidence" value="ECO:0007669"/>
    <property type="project" value="UniProtKB-KW"/>
</dbReference>
<dbReference type="InterPro" id="IPR014017">
    <property type="entry name" value="DNA_helicase_UvrD-like_C"/>
</dbReference>
<evidence type="ECO:0000256" key="9">
    <source>
        <dbReference type="ARBA" id="ARBA00048988"/>
    </source>
</evidence>
<dbReference type="EC" id="5.6.2.4" evidence="11"/>
<dbReference type="EMBL" id="JACYXC010000001">
    <property type="protein sequence ID" value="MBH5336487.1"/>
    <property type="molecule type" value="Genomic_DNA"/>
</dbReference>
<accession>A0ABS0NMS3</accession>
<dbReference type="Proteomes" id="UP000807371">
    <property type="component" value="Unassembled WGS sequence"/>
</dbReference>
<evidence type="ECO:0000256" key="6">
    <source>
        <dbReference type="ARBA" id="ARBA00023125"/>
    </source>
</evidence>
<keyword evidence="16" id="KW-1185">Reference proteome</keyword>